<protein>
    <submittedName>
        <fullName evidence="2">GL24495</fullName>
    </submittedName>
</protein>
<dbReference type="Proteomes" id="UP000008744">
    <property type="component" value="Unassembled WGS sequence"/>
</dbReference>
<dbReference type="HOGENOM" id="CLU_2052020_0_0_1"/>
<reference evidence="2 3" key="1">
    <citation type="journal article" date="2007" name="Nature">
        <title>Evolution of genes and genomes on the Drosophila phylogeny.</title>
        <authorList>
            <consortium name="Drosophila 12 Genomes Consortium"/>
            <person name="Clark A.G."/>
            <person name="Eisen M.B."/>
            <person name="Smith D.R."/>
            <person name="Bergman C.M."/>
            <person name="Oliver B."/>
            <person name="Markow T.A."/>
            <person name="Kaufman T.C."/>
            <person name="Kellis M."/>
            <person name="Gelbart W."/>
            <person name="Iyer V.N."/>
            <person name="Pollard D.A."/>
            <person name="Sackton T.B."/>
            <person name="Larracuente A.M."/>
            <person name="Singh N.D."/>
            <person name="Abad J.P."/>
            <person name="Abt D.N."/>
            <person name="Adryan B."/>
            <person name="Aguade M."/>
            <person name="Akashi H."/>
            <person name="Anderson W.W."/>
            <person name="Aquadro C.F."/>
            <person name="Ardell D.H."/>
            <person name="Arguello R."/>
            <person name="Artieri C.G."/>
            <person name="Barbash D.A."/>
            <person name="Barker D."/>
            <person name="Barsanti P."/>
            <person name="Batterham P."/>
            <person name="Batzoglou S."/>
            <person name="Begun D."/>
            <person name="Bhutkar A."/>
            <person name="Blanco E."/>
            <person name="Bosak S.A."/>
            <person name="Bradley R.K."/>
            <person name="Brand A.D."/>
            <person name="Brent M.R."/>
            <person name="Brooks A.N."/>
            <person name="Brown R.H."/>
            <person name="Butlin R.K."/>
            <person name="Caggese C."/>
            <person name="Calvi B.R."/>
            <person name="Bernardo de Carvalho A."/>
            <person name="Caspi A."/>
            <person name="Castrezana S."/>
            <person name="Celniker S.E."/>
            <person name="Chang J.L."/>
            <person name="Chapple C."/>
            <person name="Chatterji S."/>
            <person name="Chinwalla A."/>
            <person name="Civetta A."/>
            <person name="Clifton S.W."/>
            <person name="Comeron J.M."/>
            <person name="Costello J.C."/>
            <person name="Coyne J.A."/>
            <person name="Daub J."/>
            <person name="David R.G."/>
            <person name="Delcher A.L."/>
            <person name="Delehaunty K."/>
            <person name="Do C.B."/>
            <person name="Ebling H."/>
            <person name="Edwards K."/>
            <person name="Eickbush T."/>
            <person name="Evans J.D."/>
            <person name="Filipski A."/>
            <person name="Findeiss S."/>
            <person name="Freyhult E."/>
            <person name="Fulton L."/>
            <person name="Fulton R."/>
            <person name="Garcia A.C."/>
            <person name="Gardiner A."/>
            <person name="Garfield D.A."/>
            <person name="Garvin B.E."/>
            <person name="Gibson G."/>
            <person name="Gilbert D."/>
            <person name="Gnerre S."/>
            <person name="Godfrey J."/>
            <person name="Good R."/>
            <person name="Gotea V."/>
            <person name="Gravely B."/>
            <person name="Greenberg A.J."/>
            <person name="Griffiths-Jones S."/>
            <person name="Gross S."/>
            <person name="Guigo R."/>
            <person name="Gustafson E.A."/>
            <person name="Haerty W."/>
            <person name="Hahn M.W."/>
            <person name="Halligan D.L."/>
            <person name="Halpern A.L."/>
            <person name="Halter G.M."/>
            <person name="Han M.V."/>
            <person name="Heger A."/>
            <person name="Hillier L."/>
            <person name="Hinrichs A.S."/>
            <person name="Holmes I."/>
            <person name="Hoskins R.A."/>
            <person name="Hubisz M.J."/>
            <person name="Hultmark D."/>
            <person name="Huntley M.A."/>
            <person name="Jaffe D.B."/>
            <person name="Jagadeeshan S."/>
            <person name="Jeck W.R."/>
            <person name="Johnson J."/>
            <person name="Jones C.D."/>
            <person name="Jordan W.C."/>
            <person name="Karpen G.H."/>
            <person name="Kataoka E."/>
            <person name="Keightley P.D."/>
            <person name="Kheradpour P."/>
            <person name="Kirkness E.F."/>
            <person name="Koerich L.B."/>
            <person name="Kristiansen K."/>
            <person name="Kudrna D."/>
            <person name="Kulathinal R.J."/>
            <person name="Kumar S."/>
            <person name="Kwok R."/>
            <person name="Lander E."/>
            <person name="Langley C.H."/>
            <person name="Lapoint R."/>
            <person name="Lazzaro B.P."/>
            <person name="Lee S.J."/>
            <person name="Levesque L."/>
            <person name="Li R."/>
            <person name="Lin C.F."/>
            <person name="Lin M.F."/>
            <person name="Lindblad-Toh K."/>
            <person name="Llopart A."/>
            <person name="Long M."/>
            <person name="Low L."/>
            <person name="Lozovsky E."/>
            <person name="Lu J."/>
            <person name="Luo M."/>
            <person name="Machado C.A."/>
            <person name="Makalowski W."/>
            <person name="Marzo M."/>
            <person name="Matsuda M."/>
            <person name="Matzkin L."/>
            <person name="McAllister B."/>
            <person name="McBride C.S."/>
            <person name="McKernan B."/>
            <person name="McKernan K."/>
            <person name="Mendez-Lago M."/>
            <person name="Minx P."/>
            <person name="Mollenhauer M.U."/>
            <person name="Montooth K."/>
            <person name="Mount S.M."/>
            <person name="Mu X."/>
            <person name="Myers E."/>
            <person name="Negre B."/>
            <person name="Newfeld S."/>
            <person name="Nielsen R."/>
            <person name="Noor M.A."/>
            <person name="O'Grady P."/>
            <person name="Pachter L."/>
            <person name="Papaceit M."/>
            <person name="Parisi M.J."/>
            <person name="Parisi M."/>
            <person name="Parts L."/>
            <person name="Pedersen J.S."/>
            <person name="Pesole G."/>
            <person name="Phillippy A.M."/>
            <person name="Ponting C.P."/>
            <person name="Pop M."/>
            <person name="Porcelli D."/>
            <person name="Powell J.R."/>
            <person name="Prohaska S."/>
            <person name="Pruitt K."/>
            <person name="Puig M."/>
            <person name="Quesneville H."/>
            <person name="Ram K.R."/>
            <person name="Rand D."/>
            <person name="Rasmussen M.D."/>
            <person name="Reed L.K."/>
            <person name="Reenan R."/>
            <person name="Reily A."/>
            <person name="Remington K.A."/>
            <person name="Rieger T.T."/>
            <person name="Ritchie M.G."/>
            <person name="Robin C."/>
            <person name="Rogers Y.H."/>
            <person name="Rohde C."/>
            <person name="Rozas J."/>
            <person name="Rubenfield M.J."/>
            <person name="Ruiz A."/>
            <person name="Russo S."/>
            <person name="Salzberg S.L."/>
            <person name="Sanchez-Gracia A."/>
            <person name="Saranga D.J."/>
            <person name="Sato H."/>
            <person name="Schaeffer S.W."/>
            <person name="Schatz M.C."/>
            <person name="Schlenke T."/>
            <person name="Schwartz R."/>
            <person name="Segarra C."/>
            <person name="Singh R.S."/>
            <person name="Sirot L."/>
            <person name="Sirota M."/>
            <person name="Sisneros N.B."/>
            <person name="Smith C.D."/>
            <person name="Smith T.F."/>
            <person name="Spieth J."/>
            <person name="Stage D.E."/>
            <person name="Stark A."/>
            <person name="Stephan W."/>
            <person name="Strausberg R.L."/>
            <person name="Strempel S."/>
            <person name="Sturgill D."/>
            <person name="Sutton G."/>
            <person name="Sutton G.G."/>
            <person name="Tao W."/>
            <person name="Teichmann S."/>
            <person name="Tobari Y.N."/>
            <person name="Tomimura Y."/>
            <person name="Tsolas J.M."/>
            <person name="Valente V.L."/>
            <person name="Venter E."/>
            <person name="Venter J.C."/>
            <person name="Vicario S."/>
            <person name="Vieira F.G."/>
            <person name="Vilella A.J."/>
            <person name="Villasante A."/>
            <person name="Walenz B."/>
            <person name="Wang J."/>
            <person name="Wasserman M."/>
            <person name="Watts T."/>
            <person name="Wilson D."/>
            <person name="Wilson R.K."/>
            <person name="Wing R.A."/>
            <person name="Wolfner M.F."/>
            <person name="Wong A."/>
            <person name="Wong G.K."/>
            <person name="Wu C.I."/>
            <person name="Wu G."/>
            <person name="Yamamoto D."/>
            <person name="Yang H.P."/>
            <person name="Yang S.P."/>
            <person name="Yorke J.A."/>
            <person name="Yoshida K."/>
            <person name="Zdobnov E."/>
            <person name="Zhang P."/>
            <person name="Zhang Y."/>
            <person name="Zimin A.V."/>
            <person name="Baldwin J."/>
            <person name="Abdouelleil A."/>
            <person name="Abdulkadir J."/>
            <person name="Abebe A."/>
            <person name="Abera B."/>
            <person name="Abreu J."/>
            <person name="Acer S.C."/>
            <person name="Aftuck L."/>
            <person name="Alexander A."/>
            <person name="An P."/>
            <person name="Anderson E."/>
            <person name="Anderson S."/>
            <person name="Arachi H."/>
            <person name="Azer M."/>
            <person name="Bachantsang P."/>
            <person name="Barry A."/>
            <person name="Bayul T."/>
            <person name="Berlin A."/>
            <person name="Bessette D."/>
            <person name="Bloom T."/>
            <person name="Blye J."/>
            <person name="Boguslavskiy L."/>
            <person name="Bonnet C."/>
            <person name="Boukhgalter B."/>
            <person name="Bourzgui I."/>
            <person name="Brown A."/>
            <person name="Cahill P."/>
            <person name="Channer S."/>
            <person name="Cheshatsang Y."/>
            <person name="Chuda L."/>
            <person name="Citroen M."/>
            <person name="Collymore A."/>
            <person name="Cooke P."/>
            <person name="Costello M."/>
            <person name="D'Aco K."/>
            <person name="Daza R."/>
            <person name="De Haan G."/>
            <person name="DeGray S."/>
            <person name="DeMaso C."/>
            <person name="Dhargay N."/>
            <person name="Dooley K."/>
            <person name="Dooley E."/>
            <person name="Doricent M."/>
            <person name="Dorje P."/>
            <person name="Dorjee K."/>
            <person name="Dupes A."/>
            <person name="Elong R."/>
            <person name="Falk J."/>
            <person name="Farina A."/>
            <person name="Faro S."/>
            <person name="Ferguson D."/>
            <person name="Fisher S."/>
            <person name="Foley C.D."/>
            <person name="Franke A."/>
            <person name="Friedrich D."/>
            <person name="Gadbois L."/>
            <person name="Gearin G."/>
            <person name="Gearin C.R."/>
            <person name="Giannoukos G."/>
            <person name="Goode T."/>
            <person name="Graham J."/>
            <person name="Grandbois E."/>
            <person name="Grewal S."/>
            <person name="Gyaltsen K."/>
            <person name="Hafez N."/>
            <person name="Hagos B."/>
            <person name="Hall J."/>
            <person name="Henson C."/>
            <person name="Hollinger A."/>
            <person name="Honan T."/>
            <person name="Huard M.D."/>
            <person name="Hughes L."/>
            <person name="Hurhula B."/>
            <person name="Husby M.E."/>
            <person name="Kamat A."/>
            <person name="Kanga B."/>
            <person name="Kashin S."/>
            <person name="Khazanovich D."/>
            <person name="Kisner P."/>
            <person name="Lance K."/>
            <person name="Lara M."/>
            <person name="Lee W."/>
            <person name="Lennon N."/>
            <person name="Letendre F."/>
            <person name="LeVine R."/>
            <person name="Lipovsky A."/>
            <person name="Liu X."/>
            <person name="Liu J."/>
            <person name="Liu S."/>
            <person name="Lokyitsang T."/>
            <person name="Lokyitsang Y."/>
            <person name="Lubonja R."/>
            <person name="Lui A."/>
            <person name="MacDonald P."/>
            <person name="Magnisalis V."/>
            <person name="Maru K."/>
            <person name="Matthews C."/>
            <person name="McCusker W."/>
            <person name="McDonough S."/>
            <person name="Mehta T."/>
            <person name="Meldrim J."/>
            <person name="Meneus L."/>
            <person name="Mihai O."/>
            <person name="Mihalev A."/>
            <person name="Mihova T."/>
            <person name="Mittelman R."/>
            <person name="Mlenga V."/>
            <person name="Montmayeur A."/>
            <person name="Mulrain L."/>
            <person name="Navidi A."/>
            <person name="Naylor J."/>
            <person name="Negash T."/>
            <person name="Nguyen T."/>
            <person name="Nguyen N."/>
            <person name="Nicol R."/>
            <person name="Norbu C."/>
            <person name="Norbu N."/>
            <person name="Novod N."/>
            <person name="O'Neill B."/>
            <person name="Osman S."/>
            <person name="Markiewicz E."/>
            <person name="Oyono O.L."/>
            <person name="Patti C."/>
            <person name="Phunkhang P."/>
            <person name="Pierre F."/>
            <person name="Priest M."/>
            <person name="Raghuraman S."/>
            <person name="Rege F."/>
            <person name="Reyes R."/>
            <person name="Rise C."/>
            <person name="Rogov P."/>
            <person name="Ross K."/>
            <person name="Ryan E."/>
            <person name="Settipalli S."/>
            <person name="Shea T."/>
            <person name="Sherpa N."/>
            <person name="Shi L."/>
            <person name="Shih D."/>
            <person name="Sparrow T."/>
            <person name="Spaulding J."/>
            <person name="Stalker J."/>
            <person name="Stange-Thomann N."/>
            <person name="Stavropoulos S."/>
            <person name="Stone C."/>
            <person name="Strader C."/>
            <person name="Tesfaye S."/>
            <person name="Thomson T."/>
            <person name="Thoulutsang Y."/>
            <person name="Thoulutsang D."/>
            <person name="Topham K."/>
            <person name="Topping I."/>
            <person name="Tsamla T."/>
            <person name="Vassiliev H."/>
            <person name="Vo A."/>
            <person name="Wangchuk T."/>
            <person name="Wangdi T."/>
            <person name="Weiand M."/>
            <person name="Wilkinson J."/>
            <person name="Wilson A."/>
            <person name="Yadav S."/>
            <person name="Young G."/>
            <person name="Yu Q."/>
            <person name="Zembek L."/>
            <person name="Zhong D."/>
            <person name="Zimmer A."/>
            <person name="Zwirko Z."/>
            <person name="Jaffe D.B."/>
            <person name="Alvarez P."/>
            <person name="Brockman W."/>
            <person name="Butler J."/>
            <person name="Chin C."/>
            <person name="Gnerre S."/>
            <person name="Grabherr M."/>
            <person name="Kleber M."/>
            <person name="Mauceli E."/>
            <person name="MacCallum I."/>
        </authorList>
    </citation>
    <scope>NUCLEOTIDE SEQUENCE [LARGE SCALE GENOMIC DNA]</scope>
    <source>
        <strain evidence="3">MSH-3 / Tucson 14011-0111.49</strain>
    </source>
</reference>
<keyword evidence="3" id="KW-1185">Reference proteome</keyword>
<proteinExistence type="predicted"/>
<feature type="compositionally biased region" description="Basic and acidic residues" evidence="1">
    <location>
        <begin position="35"/>
        <end position="49"/>
    </location>
</feature>
<dbReference type="EMBL" id="CH479179">
    <property type="protein sequence ID" value="EDW25086.1"/>
    <property type="molecule type" value="Genomic_DNA"/>
</dbReference>
<evidence type="ECO:0000313" key="2">
    <source>
        <dbReference type="EMBL" id="EDW25086.1"/>
    </source>
</evidence>
<evidence type="ECO:0000256" key="1">
    <source>
        <dbReference type="SAM" id="MobiDB-lite"/>
    </source>
</evidence>
<accession>B4G3Y1</accession>
<feature type="region of interest" description="Disordered" evidence="1">
    <location>
        <begin position="28"/>
        <end position="120"/>
    </location>
</feature>
<feature type="compositionally biased region" description="Polar residues" evidence="1">
    <location>
        <begin position="77"/>
        <end position="86"/>
    </location>
</feature>
<gene>
    <name evidence="2" type="primary">Dper\GL24495</name>
    <name evidence="2" type="ORF">Dper_GL24495</name>
</gene>
<feature type="compositionally biased region" description="Basic and acidic residues" evidence="1">
    <location>
        <begin position="89"/>
        <end position="103"/>
    </location>
</feature>
<name>B4G3Y1_DROPE</name>
<organism evidence="3">
    <name type="scientific">Drosophila persimilis</name>
    <name type="common">Fruit fly</name>
    <dbReference type="NCBI Taxonomy" id="7234"/>
    <lineage>
        <taxon>Eukaryota</taxon>
        <taxon>Metazoa</taxon>
        <taxon>Ecdysozoa</taxon>
        <taxon>Arthropoda</taxon>
        <taxon>Hexapoda</taxon>
        <taxon>Insecta</taxon>
        <taxon>Pterygota</taxon>
        <taxon>Neoptera</taxon>
        <taxon>Endopterygota</taxon>
        <taxon>Diptera</taxon>
        <taxon>Brachycera</taxon>
        <taxon>Muscomorpha</taxon>
        <taxon>Ephydroidea</taxon>
        <taxon>Drosophilidae</taxon>
        <taxon>Drosophila</taxon>
        <taxon>Sophophora</taxon>
    </lineage>
</organism>
<dbReference type="AlphaFoldDB" id="B4G3Y1"/>
<evidence type="ECO:0000313" key="3">
    <source>
        <dbReference type="Proteomes" id="UP000008744"/>
    </source>
</evidence>
<sequence>MASYTATINNLLHSTAPPSGWRFLLLTAAPSTRDTTNDEKRSDISRAGERSLQGQQQQQQKHREREGCGSIREQQREGPSSRQQAFNMRECECESENECRDSNKNNYQVAGKSLKGSDAY</sequence>